<dbReference type="AlphaFoldDB" id="A0A3B3D287"/>
<feature type="region of interest" description="Disordered" evidence="1">
    <location>
        <begin position="14"/>
        <end position="41"/>
    </location>
</feature>
<dbReference type="Proteomes" id="UP000261560">
    <property type="component" value="Unplaced"/>
</dbReference>
<feature type="compositionally biased region" description="Polar residues" evidence="1">
    <location>
        <begin position="31"/>
        <end position="41"/>
    </location>
</feature>
<protein>
    <submittedName>
        <fullName evidence="2">Uncharacterized protein</fullName>
    </submittedName>
</protein>
<proteinExistence type="predicted"/>
<dbReference type="Ensembl" id="ENSOMET00000010368.1">
    <property type="protein sequence ID" value="ENSOMEP00000024163.1"/>
    <property type="gene ID" value="ENSOMEG00000004621.1"/>
</dbReference>
<accession>A0A3B3D287</accession>
<sequence length="82" mass="9136">MVKSHLQTILNSHCFAREKERNPRNMPVAEQPTNDATSGSGIRNAPLSCGRGCWQSDPAPLLRALCLHFSSQVHRPSGHRYI</sequence>
<evidence type="ECO:0000313" key="3">
    <source>
        <dbReference type="Proteomes" id="UP000261560"/>
    </source>
</evidence>
<organism evidence="2 3">
    <name type="scientific">Oryzias melastigma</name>
    <name type="common">Marine medaka</name>
    <dbReference type="NCBI Taxonomy" id="30732"/>
    <lineage>
        <taxon>Eukaryota</taxon>
        <taxon>Metazoa</taxon>
        <taxon>Chordata</taxon>
        <taxon>Craniata</taxon>
        <taxon>Vertebrata</taxon>
        <taxon>Euteleostomi</taxon>
        <taxon>Actinopterygii</taxon>
        <taxon>Neopterygii</taxon>
        <taxon>Teleostei</taxon>
        <taxon>Neoteleostei</taxon>
        <taxon>Acanthomorphata</taxon>
        <taxon>Ovalentaria</taxon>
        <taxon>Atherinomorphae</taxon>
        <taxon>Beloniformes</taxon>
        <taxon>Adrianichthyidae</taxon>
        <taxon>Oryziinae</taxon>
        <taxon>Oryzias</taxon>
    </lineage>
</organism>
<keyword evidence="3" id="KW-1185">Reference proteome</keyword>
<reference evidence="2" key="1">
    <citation type="submission" date="2025-08" db="UniProtKB">
        <authorList>
            <consortium name="Ensembl"/>
        </authorList>
    </citation>
    <scope>IDENTIFICATION</scope>
</reference>
<reference evidence="2" key="2">
    <citation type="submission" date="2025-09" db="UniProtKB">
        <authorList>
            <consortium name="Ensembl"/>
        </authorList>
    </citation>
    <scope>IDENTIFICATION</scope>
</reference>
<dbReference type="GeneTree" id="ENSGT00990000206265"/>
<evidence type="ECO:0000313" key="2">
    <source>
        <dbReference type="Ensembl" id="ENSOMEP00000024163.1"/>
    </source>
</evidence>
<dbReference type="PaxDb" id="30732-ENSOMEP00000024163"/>
<evidence type="ECO:0000256" key="1">
    <source>
        <dbReference type="SAM" id="MobiDB-lite"/>
    </source>
</evidence>
<name>A0A3B3D287_ORYME</name>
<dbReference type="STRING" id="30732.ENSOMEP00000024163"/>